<accession>A0A163KBG4</accession>
<dbReference type="InterPro" id="IPR003591">
    <property type="entry name" value="Leu-rich_rpt_typical-subtyp"/>
</dbReference>
<keyword evidence="1" id="KW-0433">Leucine-rich repeat</keyword>
<reference evidence="3" key="1">
    <citation type="submission" date="2016-04" db="EMBL/GenBank/DDBJ databases">
        <authorList>
            <person name="Evans L.H."/>
            <person name="Alamgir A."/>
            <person name="Owens N."/>
            <person name="Weber N.D."/>
            <person name="Virtaneva K."/>
            <person name="Barbian K."/>
            <person name="Babar A."/>
            <person name="Rosenke K."/>
        </authorList>
    </citation>
    <scope>NUCLEOTIDE SEQUENCE [LARGE SCALE GENOMIC DNA]</scope>
    <source>
        <strain evidence="3">CBS 101.48</strain>
    </source>
</reference>
<dbReference type="PANTHER" id="PTHR47566">
    <property type="match status" value="1"/>
</dbReference>
<dbReference type="AlphaFoldDB" id="A0A163KBG4"/>
<dbReference type="GO" id="GO:0035591">
    <property type="term" value="F:signaling adaptor activity"/>
    <property type="evidence" value="ECO:0007669"/>
    <property type="project" value="TreeGrafter"/>
</dbReference>
<evidence type="ECO:0000313" key="4">
    <source>
        <dbReference type="Proteomes" id="UP000078561"/>
    </source>
</evidence>
<dbReference type="GO" id="GO:0061499">
    <property type="term" value="C:outer plaque of mitotic spindle pole body"/>
    <property type="evidence" value="ECO:0007669"/>
    <property type="project" value="TreeGrafter"/>
</dbReference>
<sequence length="517" mass="58775">MKVFRNLRDLLDPFISDQSESSEPTPSSPLLLEECERIFGFASGANTDQSLRCILDRLLSLQPYVQWFTVSSLDLRSQKLTSVRDLATILPSLETLDLSDNLIQDVAMLPASLRSLKINRNRLTDINGLVTLENLSYLDICNNSVRSFKGIEALTRLKVVHAENNMVASCSPFPIMHGLMQLNLRSNRLKKLDFGHLKLRSHCLEQLDVSYNRIVCLDTLEGLTQLKVLHLEHNELAYIDLKLPLMNLKVLCLDYNRLSTFDGRLFPDLGTLSLDGNHISSSLCLASCSQLRELSIRDQCGQSLEQVLDLNAVIEARTLQLSGNIMKSMPAMAELFALDYLEMCGVQLDQLPQDFAQQAPHLTVLCLCHNHLECIKPLRKLYRLRKLVLLNNRLENVNDLVKNLHRLGALRYLDLRDNPMTYKYYPTTIPSSEPRKRQPCQCIAQEPDDLWINRDIEHTQALSLVWQQRRSTYRAVIIKASPTLTMLDGISLSLNDTAQADHIIQLQLQHSGSSFML</sequence>
<keyword evidence="4" id="KW-1185">Reference proteome</keyword>
<dbReference type="Proteomes" id="UP000078561">
    <property type="component" value="Unassembled WGS sequence"/>
</dbReference>
<dbReference type="OrthoDB" id="7451790at2759"/>
<dbReference type="InterPro" id="IPR052574">
    <property type="entry name" value="CDIRP"/>
</dbReference>
<dbReference type="OMA" id="ACKRIRM"/>
<dbReference type="InterPro" id="IPR001611">
    <property type="entry name" value="Leu-rich_rpt"/>
</dbReference>
<evidence type="ECO:0000256" key="1">
    <source>
        <dbReference type="ARBA" id="ARBA00022614"/>
    </source>
</evidence>
<dbReference type="SMART" id="SM00369">
    <property type="entry name" value="LRR_TYP"/>
    <property type="match status" value="6"/>
</dbReference>
<dbReference type="STRING" id="4829.A0A163KBG4"/>
<evidence type="ECO:0000256" key="2">
    <source>
        <dbReference type="ARBA" id="ARBA00022737"/>
    </source>
</evidence>
<dbReference type="PANTHER" id="PTHR47566:SF1">
    <property type="entry name" value="PROTEIN NUD1"/>
    <property type="match status" value="1"/>
</dbReference>
<gene>
    <name evidence="3" type="primary">ABSGL_12640.1 scaffold 13066</name>
</gene>
<dbReference type="InParanoid" id="A0A163KBG4"/>
<dbReference type="Pfam" id="PF13855">
    <property type="entry name" value="LRR_8"/>
    <property type="match status" value="1"/>
</dbReference>
<dbReference type="GO" id="GO:0031028">
    <property type="term" value="P:septation initiation signaling"/>
    <property type="evidence" value="ECO:0007669"/>
    <property type="project" value="TreeGrafter"/>
</dbReference>
<organism evidence="3">
    <name type="scientific">Absidia glauca</name>
    <name type="common">Pin mould</name>
    <dbReference type="NCBI Taxonomy" id="4829"/>
    <lineage>
        <taxon>Eukaryota</taxon>
        <taxon>Fungi</taxon>
        <taxon>Fungi incertae sedis</taxon>
        <taxon>Mucoromycota</taxon>
        <taxon>Mucoromycotina</taxon>
        <taxon>Mucoromycetes</taxon>
        <taxon>Mucorales</taxon>
        <taxon>Cunninghamellaceae</taxon>
        <taxon>Absidia</taxon>
    </lineage>
</organism>
<keyword evidence="2" id="KW-0677">Repeat</keyword>
<proteinExistence type="predicted"/>
<evidence type="ECO:0000313" key="3">
    <source>
        <dbReference type="EMBL" id="SAM07013.1"/>
    </source>
</evidence>
<dbReference type="SUPFAM" id="SSF52058">
    <property type="entry name" value="L domain-like"/>
    <property type="match status" value="2"/>
</dbReference>
<protein>
    <submittedName>
        <fullName evidence="3">Uncharacterized protein</fullName>
    </submittedName>
</protein>
<dbReference type="SMART" id="SM00365">
    <property type="entry name" value="LRR_SD22"/>
    <property type="match status" value="5"/>
</dbReference>
<dbReference type="EMBL" id="LT554655">
    <property type="protein sequence ID" value="SAM07013.1"/>
    <property type="molecule type" value="Genomic_DNA"/>
</dbReference>
<dbReference type="Gene3D" id="3.80.10.10">
    <property type="entry name" value="Ribonuclease Inhibitor"/>
    <property type="match status" value="3"/>
</dbReference>
<name>A0A163KBG4_ABSGL</name>
<dbReference type="InterPro" id="IPR032675">
    <property type="entry name" value="LRR_dom_sf"/>
</dbReference>
<dbReference type="PROSITE" id="PS51450">
    <property type="entry name" value="LRR"/>
    <property type="match status" value="3"/>
</dbReference>
<dbReference type="GO" id="GO:1902412">
    <property type="term" value="P:regulation of mitotic cytokinesis"/>
    <property type="evidence" value="ECO:0007669"/>
    <property type="project" value="TreeGrafter"/>
</dbReference>